<dbReference type="STRING" id="589385.SAMN05421504_103585"/>
<dbReference type="Proteomes" id="UP000199515">
    <property type="component" value="Unassembled WGS sequence"/>
</dbReference>
<evidence type="ECO:0000313" key="1">
    <source>
        <dbReference type="EMBL" id="SDX71556.1"/>
    </source>
</evidence>
<dbReference type="Pfam" id="PF17645">
    <property type="entry name" value="Amdase"/>
    <property type="match status" value="1"/>
</dbReference>
<keyword evidence="2" id="KW-1185">Reference proteome</keyword>
<dbReference type="InterPro" id="IPR026286">
    <property type="entry name" value="MaiA/AMDase"/>
</dbReference>
<dbReference type="PANTHER" id="PTHR40267:SF1">
    <property type="entry name" value="BLR3294 PROTEIN"/>
    <property type="match status" value="1"/>
</dbReference>
<dbReference type="RefSeq" id="WP_091289636.1">
    <property type="nucleotide sequence ID" value="NZ_FNON01000003.1"/>
</dbReference>
<dbReference type="AlphaFoldDB" id="A0A1H3DYS2"/>
<dbReference type="GO" id="GO:0016853">
    <property type="term" value="F:isomerase activity"/>
    <property type="evidence" value="ECO:0007669"/>
    <property type="project" value="UniProtKB-KW"/>
</dbReference>
<dbReference type="EMBL" id="FNON01000003">
    <property type="protein sequence ID" value="SDX71556.1"/>
    <property type="molecule type" value="Genomic_DNA"/>
</dbReference>
<keyword evidence="1" id="KW-0413">Isomerase</keyword>
<sequence>MPTIGFIHPGTLAEEDYLLAEQLLGDDVKLSPERFSGTDPHTAPDLFAGSSPDAVVWACTRSSFAGGWETAQDRLAKLTASVGVPVSSTSFAFTDAARVLGLRRVAVASRYPAEVAAEFAAFLGMAGLDVIGAPGAGTTDDAVALALGADHPAAQAVLVPDTTLRTLAAVNEIEERTGKPVLTANQVTIWAGLRLIGERRLARSLGALFRQRGA</sequence>
<dbReference type="InterPro" id="IPR053714">
    <property type="entry name" value="Iso_Racemase_Enz_sf"/>
</dbReference>
<accession>A0A1H3DYS2</accession>
<dbReference type="OrthoDB" id="4537983at2"/>
<dbReference type="PANTHER" id="PTHR40267">
    <property type="entry name" value="BLR3294 PROTEIN"/>
    <property type="match status" value="1"/>
</dbReference>
<proteinExistence type="predicted"/>
<protein>
    <submittedName>
        <fullName evidence="1">Maleate cis-trans isomerase</fullName>
    </submittedName>
</protein>
<name>A0A1H3DYS2_9PSEU</name>
<evidence type="ECO:0000313" key="2">
    <source>
        <dbReference type="Proteomes" id="UP000199515"/>
    </source>
</evidence>
<dbReference type="Gene3D" id="3.40.50.12500">
    <property type="match status" value="1"/>
</dbReference>
<gene>
    <name evidence="1" type="ORF">SAMN05421504_103585</name>
</gene>
<reference evidence="1 2" key="1">
    <citation type="submission" date="2016-10" db="EMBL/GenBank/DDBJ databases">
        <authorList>
            <person name="de Groot N.N."/>
        </authorList>
    </citation>
    <scope>NUCLEOTIDE SEQUENCE [LARGE SCALE GENOMIC DNA]</scope>
    <source>
        <strain evidence="1 2">CPCC 202699</strain>
    </source>
</reference>
<organism evidence="1 2">
    <name type="scientific">Amycolatopsis xylanica</name>
    <dbReference type="NCBI Taxonomy" id="589385"/>
    <lineage>
        <taxon>Bacteria</taxon>
        <taxon>Bacillati</taxon>
        <taxon>Actinomycetota</taxon>
        <taxon>Actinomycetes</taxon>
        <taxon>Pseudonocardiales</taxon>
        <taxon>Pseudonocardiaceae</taxon>
        <taxon>Amycolatopsis</taxon>
    </lineage>
</organism>